<feature type="transmembrane region" description="Helical" evidence="1">
    <location>
        <begin position="34"/>
        <end position="56"/>
    </location>
</feature>
<evidence type="ECO:0000313" key="2">
    <source>
        <dbReference type="EMBL" id="MPN36941.1"/>
    </source>
</evidence>
<feature type="transmembrane region" description="Helical" evidence="1">
    <location>
        <begin position="125"/>
        <end position="149"/>
    </location>
</feature>
<proteinExistence type="predicted"/>
<comment type="caution">
    <text evidence="2">The sequence shown here is derived from an EMBL/GenBank/DDBJ whole genome shotgun (WGS) entry which is preliminary data.</text>
</comment>
<organism evidence="2">
    <name type="scientific">bioreactor metagenome</name>
    <dbReference type="NCBI Taxonomy" id="1076179"/>
    <lineage>
        <taxon>unclassified sequences</taxon>
        <taxon>metagenomes</taxon>
        <taxon>ecological metagenomes</taxon>
    </lineage>
</organism>
<dbReference type="AlphaFoldDB" id="A0A645HD39"/>
<dbReference type="EMBL" id="VSSQ01091367">
    <property type="protein sequence ID" value="MPN36941.1"/>
    <property type="molecule type" value="Genomic_DNA"/>
</dbReference>
<keyword evidence="1" id="KW-0472">Membrane</keyword>
<sequence length="163" mass="16963">MLSGTSTDAIPVFISILFFPFPEVKKLAGSTASYAFAPLISGISIFIVLTPWASAFDLSNAAVKEGESAAAVTTPLLLSIVIGIVFITALFESSTRAAGFCSGTAEEAEPPLSPEDSPLPLEPPLYLHAAVTVTSLSGMMKVVVLLLALARSTPPEELQPAKL</sequence>
<protein>
    <submittedName>
        <fullName evidence="2">Uncharacterized protein</fullName>
    </submittedName>
</protein>
<feature type="transmembrane region" description="Helical" evidence="1">
    <location>
        <begin position="68"/>
        <end position="91"/>
    </location>
</feature>
<keyword evidence="1" id="KW-0812">Transmembrane</keyword>
<evidence type="ECO:0000256" key="1">
    <source>
        <dbReference type="SAM" id="Phobius"/>
    </source>
</evidence>
<accession>A0A645HD39</accession>
<reference evidence="2" key="1">
    <citation type="submission" date="2019-08" db="EMBL/GenBank/DDBJ databases">
        <authorList>
            <person name="Kucharzyk K."/>
            <person name="Murdoch R.W."/>
            <person name="Higgins S."/>
            <person name="Loffler F."/>
        </authorList>
    </citation>
    <scope>NUCLEOTIDE SEQUENCE</scope>
</reference>
<keyword evidence="1" id="KW-1133">Transmembrane helix</keyword>
<gene>
    <name evidence="2" type="ORF">SDC9_184453</name>
</gene>
<name>A0A645HD39_9ZZZZ</name>